<evidence type="ECO:0000313" key="2">
    <source>
        <dbReference type="EMBL" id="CAI3993918.1"/>
    </source>
</evidence>
<dbReference type="SUPFAM" id="SSF69593">
    <property type="entry name" value="Glycerol-3-phosphate (1)-acyltransferase"/>
    <property type="match status" value="1"/>
</dbReference>
<feature type="domain" description="Phospholipid/glycerol acyltransferase" evidence="1">
    <location>
        <begin position="64"/>
        <end position="196"/>
    </location>
</feature>
<reference evidence="3" key="2">
    <citation type="submission" date="2024-04" db="EMBL/GenBank/DDBJ databases">
        <authorList>
            <person name="Chen Y."/>
            <person name="Shah S."/>
            <person name="Dougan E. K."/>
            <person name="Thang M."/>
            <person name="Chan C."/>
        </authorList>
    </citation>
    <scope>NUCLEOTIDE SEQUENCE [LARGE SCALE GENOMIC DNA]</scope>
</reference>
<dbReference type="EMBL" id="CAMXCT010001890">
    <property type="protein sequence ID" value="CAI3993918.1"/>
    <property type="molecule type" value="Genomic_DNA"/>
</dbReference>
<dbReference type="Proteomes" id="UP001152797">
    <property type="component" value="Unassembled WGS sequence"/>
</dbReference>
<reference evidence="2" key="1">
    <citation type="submission" date="2022-10" db="EMBL/GenBank/DDBJ databases">
        <authorList>
            <person name="Chen Y."/>
            <person name="Dougan E. K."/>
            <person name="Chan C."/>
            <person name="Rhodes N."/>
            <person name="Thang M."/>
        </authorList>
    </citation>
    <scope>NUCLEOTIDE SEQUENCE</scope>
</reference>
<keyword evidence="4" id="KW-0808">Transferase</keyword>
<dbReference type="OrthoDB" id="284525at2759"/>
<sequence length="314" mass="34906">MASRAAFFAYLLTVQASCFVSFILQLLGVQVSHGWVAAWLLKILGTRFGTAINSSEVLDAASPVVYLSNHRSWGDFWTDAALLGGPSFISRALVAAGIPFTAVWGSTSGWLWFFARGATHKEGAVAWMRNFLAERDWAQRGALRCCRITGFPQKGVVIYPEGTRSLLPEGLPLKMGALSAAYQLQWPVQVVITSNKECVTAERDLAVNFGTLCVSNVSKVVDPKSFESLEGFLEVVKEIWRKTWTEAYGPEFRLRNEACLPGGKLAKLHFSLAGSWRMQLMRVIFFTSLALLIRRLWQRRSAEASPEVKHDNGR</sequence>
<proteinExistence type="predicted"/>
<name>A0A9P1FZ48_9DINO</name>
<dbReference type="GO" id="GO:0016746">
    <property type="term" value="F:acyltransferase activity"/>
    <property type="evidence" value="ECO:0007669"/>
    <property type="project" value="UniProtKB-KW"/>
</dbReference>
<evidence type="ECO:0000313" key="5">
    <source>
        <dbReference type="Proteomes" id="UP001152797"/>
    </source>
</evidence>
<evidence type="ECO:0000313" key="4">
    <source>
        <dbReference type="EMBL" id="CAL4781230.1"/>
    </source>
</evidence>
<keyword evidence="5" id="KW-1185">Reference proteome</keyword>
<dbReference type="AlphaFoldDB" id="A0A9P1FZ48"/>
<protein>
    <submittedName>
        <fullName evidence="4">Phospholipid/glycerol acyltransferase domain-containing protein</fullName>
    </submittedName>
</protein>
<dbReference type="EMBL" id="CAMXCT030001890">
    <property type="protein sequence ID" value="CAL4781230.1"/>
    <property type="molecule type" value="Genomic_DNA"/>
</dbReference>
<comment type="caution">
    <text evidence="2">The sequence shown here is derived from an EMBL/GenBank/DDBJ whole genome shotgun (WGS) entry which is preliminary data.</text>
</comment>
<dbReference type="SMART" id="SM00563">
    <property type="entry name" value="PlsC"/>
    <property type="match status" value="1"/>
</dbReference>
<keyword evidence="4" id="KW-0012">Acyltransferase</keyword>
<dbReference type="InterPro" id="IPR002123">
    <property type="entry name" value="Plipid/glycerol_acylTrfase"/>
</dbReference>
<evidence type="ECO:0000313" key="3">
    <source>
        <dbReference type="EMBL" id="CAL1147293.1"/>
    </source>
</evidence>
<dbReference type="EMBL" id="CAMXCT020001890">
    <property type="protein sequence ID" value="CAL1147293.1"/>
    <property type="molecule type" value="Genomic_DNA"/>
</dbReference>
<accession>A0A9P1FZ48</accession>
<organism evidence="2">
    <name type="scientific">Cladocopium goreaui</name>
    <dbReference type="NCBI Taxonomy" id="2562237"/>
    <lineage>
        <taxon>Eukaryota</taxon>
        <taxon>Sar</taxon>
        <taxon>Alveolata</taxon>
        <taxon>Dinophyceae</taxon>
        <taxon>Suessiales</taxon>
        <taxon>Symbiodiniaceae</taxon>
        <taxon>Cladocopium</taxon>
    </lineage>
</organism>
<gene>
    <name evidence="2" type="ORF">C1SCF055_LOCUS20619</name>
</gene>
<dbReference type="Pfam" id="PF01553">
    <property type="entry name" value="Acyltransferase"/>
    <property type="match status" value="1"/>
</dbReference>
<evidence type="ECO:0000259" key="1">
    <source>
        <dbReference type="SMART" id="SM00563"/>
    </source>
</evidence>